<name>A0A8B6CJF2_MYTGA</name>
<evidence type="ECO:0000313" key="2">
    <source>
        <dbReference type="EMBL" id="VDI05912.1"/>
    </source>
</evidence>
<keyword evidence="3" id="KW-1185">Reference proteome</keyword>
<accession>A0A8B6CJF2</accession>
<dbReference type="EMBL" id="UYJE01001867">
    <property type="protein sequence ID" value="VDI05912.1"/>
    <property type="molecule type" value="Genomic_DNA"/>
</dbReference>
<dbReference type="OrthoDB" id="10429626at2759"/>
<feature type="compositionally biased region" description="Polar residues" evidence="1">
    <location>
        <begin position="1"/>
        <end position="12"/>
    </location>
</feature>
<organism evidence="2 3">
    <name type="scientific">Mytilus galloprovincialis</name>
    <name type="common">Mediterranean mussel</name>
    <dbReference type="NCBI Taxonomy" id="29158"/>
    <lineage>
        <taxon>Eukaryota</taxon>
        <taxon>Metazoa</taxon>
        <taxon>Spiralia</taxon>
        <taxon>Lophotrochozoa</taxon>
        <taxon>Mollusca</taxon>
        <taxon>Bivalvia</taxon>
        <taxon>Autobranchia</taxon>
        <taxon>Pteriomorphia</taxon>
        <taxon>Mytilida</taxon>
        <taxon>Mytiloidea</taxon>
        <taxon>Mytilidae</taxon>
        <taxon>Mytilinae</taxon>
        <taxon>Mytilus</taxon>
    </lineage>
</organism>
<protein>
    <submittedName>
        <fullName evidence="2">Uncharacterized protein</fullName>
    </submittedName>
</protein>
<proteinExistence type="predicted"/>
<evidence type="ECO:0000313" key="3">
    <source>
        <dbReference type="Proteomes" id="UP000596742"/>
    </source>
</evidence>
<feature type="compositionally biased region" description="Basic and acidic residues" evidence="1">
    <location>
        <begin position="14"/>
        <end position="23"/>
    </location>
</feature>
<feature type="region of interest" description="Disordered" evidence="1">
    <location>
        <begin position="1"/>
        <end position="47"/>
    </location>
</feature>
<comment type="caution">
    <text evidence="2">The sequence shown here is derived from an EMBL/GenBank/DDBJ whole genome shotgun (WGS) entry which is preliminary data.</text>
</comment>
<reference evidence="2" key="1">
    <citation type="submission" date="2018-11" db="EMBL/GenBank/DDBJ databases">
        <authorList>
            <person name="Alioto T."/>
            <person name="Alioto T."/>
        </authorList>
    </citation>
    <scope>NUCLEOTIDE SEQUENCE</scope>
</reference>
<evidence type="ECO:0000256" key="1">
    <source>
        <dbReference type="SAM" id="MobiDB-lite"/>
    </source>
</evidence>
<gene>
    <name evidence="2" type="ORF">MGAL_10B028364</name>
</gene>
<dbReference type="AlphaFoldDB" id="A0A8B6CJF2"/>
<dbReference type="Proteomes" id="UP000596742">
    <property type="component" value="Unassembled WGS sequence"/>
</dbReference>
<feature type="non-terminal residue" evidence="2">
    <location>
        <position position="1"/>
    </location>
</feature>
<sequence length="145" mass="16615">RKEASTKNQNAEQIEIRNEDHQRNNRSNNTRVNQLYEDEGARADRPFPVRTKKAEIANEQEGKKPNDVYAVVMKNNKPSPLQVGLKPVVASADDVESEYDRMNITPNFLEDNIENNLYDSSIAERCESDPTYNTATNTIHSRQSY</sequence>